<reference evidence="1" key="1">
    <citation type="submission" date="2019-04" db="EMBL/GenBank/DDBJ databases">
        <title>Microbes associate with the intestines of laboratory mice.</title>
        <authorList>
            <person name="Navarre W."/>
            <person name="Wong E."/>
            <person name="Huang K."/>
            <person name="Tropini C."/>
            <person name="Ng K."/>
            <person name="Yu B."/>
        </authorList>
    </citation>
    <scope>NUCLEOTIDE SEQUENCE</scope>
    <source>
        <strain evidence="1">NM73_A23</strain>
    </source>
</reference>
<accession>A0AC61QT53</accession>
<name>A0AC61QT53_9BACT</name>
<dbReference type="EMBL" id="SRZC01000003">
    <property type="protein sequence ID" value="TGX83630.1"/>
    <property type="molecule type" value="Genomic_DNA"/>
</dbReference>
<gene>
    <name evidence="1" type="ORF">E5358_02990</name>
</gene>
<protein>
    <submittedName>
        <fullName evidence="1">MATE family efflux transporter</fullName>
    </submittedName>
</protein>
<organism evidence="1 2">
    <name type="scientific">Palleniella muris</name>
    <dbReference type="NCBI Taxonomy" id="3038145"/>
    <lineage>
        <taxon>Bacteria</taxon>
        <taxon>Pseudomonadati</taxon>
        <taxon>Bacteroidota</taxon>
        <taxon>Bacteroidia</taxon>
        <taxon>Bacteroidales</taxon>
        <taxon>Prevotellaceae</taxon>
        <taxon>Palleniella</taxon>
    </lineage>
</organism>
<evidence type="ECO:0000313" key="2">
    <source>
        <dbReference type="Proteomes" id="UP000308886"/>
    </source>
</evidence>
<dbReference type="Proteomes" id="UP000308886">
    <property type="component" value="Unassembled WGS sequence"/>
</dbReference>
<evidence type="ECO:0000313" key="1">
    <source>
        <dbReference type="EMBL" id="TGX83630.1"/>
    </source>
</evidence>
<sequence length="436" mass="47974">MNRQILDIALPSIISNITVPLLGLIDVAITGHLGSPAYIGAIAVGGTLFNIIYWMFAFLRMGTSGMTAQAYGRKDFQEIRKHLLCSLGIALLISIILIALAAVVRETALFFIAPSAEVGDFARIYFNIGIFGAPASLGLFAINGWLIGMQNSRTPMFVAIAQNILNIVISLSLVYGLGMKVEGIALGTVTAQWGGFVMALFMLKKQYQNILFSNTCRLTDAIKLISRNDLSIFFSINKDIFLRTICLITVHFTFIAAGSRLGDTALAVNTILMQLFTLYSYFMDGFAFAGEALAGKTIGAQDRKSYNLVVRNLFIWGGIMIAAFTLTYLIGGQWFISMLTDDADVRNSAMDYRLWILLFPICGMAAFIWDGIYIGAAATRYMLLSTAIGMAMFLSLNYILYPTLKNHGLWAAFNCYLFIRGAILTATRKKVFRSTV</sequence>
<proteinExistence type="predicted"/>
<keyword evidence="2" id="KW-1185">Reference proteome</keyword>
<comment type="caution">
    <text evidence="1">The sequence shown here is derived from an EMBL/GenBank/DDBJ whole genome shotgun (WGS) entry which is preliminary data.</text>
</comment>